<feature type="region of interest" description="Disordered" evidence="1">
    <location>
        <begin position="445"/>
        <end position="484"/>
    </location>
</feature>
<evidence type="ECO:0000313" key="4">
    <source>
        <dbReference type="Proteomes" id="UP000216454"/>
    </source>
</evidence>
<dbReference type="AlphaFoldDB" id="A0A261F1C1"/>
<accession>A0A261F1C1</accession>
<sequence>MTKTLYEAAALTAAIAPGFSPSGVRDSEQFLEAGDRDGLQTVVVLDAAGKEYDTTIAQGADAVRLLSRRAVSAIRMREAKEPVGLRFHLDNVRYFKTLNKKDGPQALAVMVTKHYDGEATPLSDLTESQCGALGAAIAAIHRLSPQFFRQAKFPSFTADQIERQLRAWVKSLSHNEQIPQQILSAWQGALQEPGLFNFRCRVVHGGFKDGDALFQKNDVAALIHWEDLQINDPARDLAWIYMYLDQQRREAVTAAYARVMGSRMDDMIMLRARMWVQMEQVRDFLTAVERADNVEIMTLKARLDRMAHAIVAEHNAHPGSSRRFEHPTTLTVGDLLAHPDLKTDAGQPASNARPQGQNGNRNDQPYTVNAADFARSEANSARTATSPATSPAARATSRADAYAGDDASTQAFGAAAPGEQVQHFSLPELNTVGLDLERLSHASHTTWAHDDSQVRGQQDADADTATGTSAQSDAHSGADLGDDTHSMQTVTESALSMSFIPRHTRTGLRPVTAPDTEPQEPGLESSPTQIYSDAMHADGLDEFSDEFHPAVRYGARYSHRHGSDDTVSSNQSRDVHESEDTATVMLPQQPSYFEEDSPQDPARIIRPHFSMNDESASDAPETDPDTAPETPSDDSGHEPATTTHHGKIVADDAESTDPSGDFAITPQE</sequence>
<dbReference type="Gene3D" id="3.90.1200.10">
    <property type="match status" value="1"/>
</dbReference>
<dbReference type="Pfam" id="PF01636">
    <property type="entry name" value="APH"/>
    <property type="match status" value="1"/>
</dbReference>
<dbReference type="InterPro" id="IPR002575">
    <property type="entry name" value="Aminoglycoside_PTrfase"/>
</dbReference>
<dbReference type="Proteomes" id="UP000216454">
    <property type="component" value="Unassembled WGS sequence"/>
</dbReference>
<organism evidence="3 4">
    <name type="scientific">Pseudoscardovia suis</name>
    <dbReference type="NCBI Taxonomy" id="987063"/>
    <lineage>
        <taxon>Bacteria</taxon>
        <taxon>Bacillati</taxon>
        <taxon>Actinomycetota</taxon>
        <taxon>Actinomycetes</taxon>
        <taxon>Bifidobacteriales</taxon>
        <taxon>Bifidobacteriaceae</taxon>
        <taxon>Pseudoscardovia</taxon>
    </lineage>
</organism>
<protein>
    <submittedName>
        <fullName evidence="3">Phosphotransferase</fullName>
    </submittedName>
</protein>
<proteinExistence type="predicted"/>
<feature type="region of interest" description="Disordered" evidence="1">
    <location>
        <begin position="339"/>
        <end position="402"/>
    </location>
</feature>
<dbReference type="EMBL" id="MWWQ01000005">
    <property type="protein sequence ID" value="OZG52888.1"/>
    <property type="molecule type" value="Genomic_DNA"/>
</dbReference>
<gene>
    <name evidence="3" type="ORF">PSSU_0506</name>
</gene>
<dbReference type="SUPFAM" id="SSF56112">
    <property type="entry name" value="Protein kinase-like (PK-like)"/>
    <property type="match status" value="1"/>
</dbReference>
<dbReference type="GO" id="GO:0016740">
    <property type="term" value="F:transferase activity"/>
    <property type="evidence" value="ECO:0007669"/>
    <property type="project" value="UniProtKB-KW"/>
</dbReference>
<feature type="region of interest" description="Disordered" evidence="1">
    <location>
        <begin position="558"/>
        <end position="668"/>
    </location>
</feature>
<evidence type="ECO:0000313" key="3">
    <source>
        <dbReference type="EMBL" id="OZG52888.1"/>
    </source>
</evidence>
<comment type="caution">
    <text evidence="3">The sequence shown here is derived from an EMBL/GenBank/DDBJ whole genome shotgun (WGS) entry which is preliminary data.</text>
</comment>
<dbReference type="RefSeq" id="WP_157847223.1">
    <property type="nucleotide sequence ID" value="NZ_MWWQ01000005.1"/>
</dbReference>
<reference evidence="3 4" key="1">
    <citation type="journal article" date="2017" name="BMC Genomics">
        <title>Comparative genomic and phylogenomic analyses of the Bifidobacteriaceae family.</title>
        <authorList>
            <person name="Lugli G.A."/>
            <person name="Milani C."/>
            <person name="Turroni F."/>
            <person name="Duranti S."/>
            <person name="Mancabelli L."/>
            <person name="Mangifesta M."/>
            <person name="Ferrario C."/>
            <person name="Modesto M."/>
            <person name="Mattarelli P."/>
            <person name="Jiri K."/>
            <person name="van Sinderen D."/>
            <person name="Ventura M."/>
        </authorList>
    </citation>
    <scope>NUCLEOTIDE SEQUENCE [LARGE SCALE GENOMIC DNA]</scope>
    <source>
        <strain evidence="3 4">DSM 24744</strain>
    </source>
</reference>
<dbReference type="OrthoDB" id="3239865at2"/>
<evidence type="ECO:0000259" key="2">
    <source>
        <dbReference type="Pfam" id="PF01636"/>
    </source>
</evidence>
<feature type="domain" description="Aminoglycoside phosphotransferase" evidence="2">
    <location>
        <begin position="123"/>
        <end position="258"/>
    </location>
</feature>
<feature type="compositionally biased region" description="Low complexity" evidence="1">
    <location>
        <begin position="456"/>
        <end position="474"/>
    </location>
</feature>
<evidence type="ECO:0000256" key="1">
    <source>
        <dbReference type="SAM" id="MobiDB-lite"/>
    </source>
</evidence>
<dbReference type="InterPro" id="IPR011009">
    <property type="entry name" value="Kinase-like_dom_sf"/>
</dbReference>
<keyword evidence="3" id="KW-0808">Transferase</keyword>
<keyword evidence="4" id="KW-1185">Reference proteome</keyword>
<name>A0A261F1C1_9BIFI</name>
<feature type="region of interest" description="Disordered" evidence="1">
    <location>
        <begin position="498"/>
        <end position="527"/>
    </location>
</feature>
<feature type="compositionally biased region" description="Polar residues" evidence="1">
    <location>
        <begin position="348"/>
        <end position="367"/>
    </location>
</feature>
<feature type="compositionally biased region" description="Low complexity" evidence="1">
    <location>
        <begin position="380"/>
        <end position="399"/>
    </location>
</feature>